<sequence>MKKDVATPCAEAEIPLHPMVKTMVSQIVPLQPMAKTMVRQAVPLKPMDVHSGADIHLQPMEEPMVEQVDGPEAGCDLVENPHWSGLLAGPVERVAHTGAGLLAGIVTLVGHPCWSSS</sequence>
<dbReference type="Proteomes" id="UP000190648">
    <property type="component" value="Unassembled WGS sequence"/>
</dbReference>
<reference evidence="1 2" key="1">
    <citation type="submission" date="2016-02" db="EMBL/GenBank/DDBJ databases">
        <title>Band-tailed pigeon sequencing and assembly.</title>
        <authorList>
            <person name="Soares A.E."/>
            <person name="Novak B.J."/>
            <person name="Rice E.S."/>
            <person name="O'Connell B."/>
            <person name="Chang D."/>
            <person name="Weber S."/>
            <person name="Shapiro B."/>
        </authorList>
    </citation>
    <scope>NUCLEOTIDE SEQUENCE [LARGE SCALE GENOMIC DNA]</scope>
    <source>
        <strain evidence="1">BTP2013</strain>
        <tissue evidence="1">Blood</tissue>
    </source>
</reference>
<dbReference type="OrthoDB" id="9399961at2759"/>
<name>A0A1V4KZJ1_PATFA</name>
<proteinExistence type="predicted"/>
<evidence type="ECO:0000313" key="2">
    <source>
        <dbReference type="Proteomes" id="UP000190648"/>
    </source>
</evidence>
<protein>
    <submittedName>
        <fullName evidence="1">Uncharacterized protein</fullName>
    </submittedName>
</protein>
<accession>A0A1V4KZJ1</accession>
<keyword evidence="2" id="KW-1185">Reference proteome</keyword>
<dbReference type="AlphaFoldDB" id="A0A1V4KZJ1"/>
<gene>
    <name evidence="1" type="ORF">AV530_017824</name>
</gene>
<evidence type="ECO:0000313" key="1">
    <source>
        <dbReference type="EMBL" id="OPJ89816.1"/>
    </source>
</evidence>
<organism evidence="1 2">
    <name type="scientific">Patagioenas fasciata monilis</name>
    <dbReference type="NCBI Taxonomy" id="372326"/>
    <lineage>
        <taxon>Eukaryota</taxon>
        <taxon>Metazoa</taxon>
        <taxon>Chordata</taxon>
        <taxon>Craniata</taxon>
        <taxon>Vertebrata</taxon>
        <taxon>Euteleostomi</taxon>
        <taxon>Archelosauria</taxon>
        <taxon>Archosauria</taxon>
        <taxon>Dinosauria</taxon>
        <taxon>Saurischia</taxon>
        <taxon>Theropoda</taxon>
        <taxon>Coelurosauria</taxon>
        <taxon>Aves</taxon>
        <taxon>Neognathae</taxon>
        <taxon>Neoaves</taxon>
        <taxon>Columbimorphae</taxon>
        <taxon>Columbiformes</taxon>
        <taxon>Columbidae</taxon>
        <taxon>Patagioenas</taxon>
    </lineage>
</organism>
<comment type="caution">
    <text evidence="1">The sequence shown here is derived from an EMBL/GenBank/DDBJ whole genome shotgun (WGS) entry which is preliminary data.</text>
</comment>
<dbReference type="EMBL" id="LSYS01001133">
    <property type="protein sequence ID" value="OPJ89816.1"/>
    <property type="molecule type" value="Genomic_DNA"/>
</dbReference>